<organism evidence="5 6">
    <name type="scientific">Albula glossodonta</name>
    <name type="common">roundjaw bonefish</name>
    <dbReference type="NCBI Taxonomy" id="121402"/>
    <lineage>
        <taxon>Eukaryota</taxon>
        <taxon>Metazoa</taxon>
        <taxon>Chordata</taxon>
        <taxon>Craniata</taxon>
        <taxon>Vertebrata</taxon>
        <taxon>Euteleostomi</taxon>
        <taxon>Actinopterygii</taxon>
        <taxon>Neopterygii</taxon>
        <taxon>Teleostei</taxon>
        <taxon>Albuliformes</taxon>
        <taxon>Albulidae</taxon>
        <taxon>Albula</taxon>
    </lineage>
</organism>
<dbReference type="GO" id="GO:0030335">
    <property type="term" value="P:positive regulation of cell migration"/>
    <property type="evidence" value="ECO:0007669"/>
    <property type="project" value="TreeGrafter"/>
</dbReference>
<dbReference type="PANTHER" id="PTHR11036:SF22">
    <property type="entry name" value="SEMAPHORIN-3E"/>
    <property type="match status" value="1"/>
</dbReference>
<evidence type="ECO:0000256" key="1">
    <source>
        <dbReference type="ARBA" id="ARBA00023180"/>
    </source>
</evidence>
<dbReference type="Proteomes" id="UP000824540">
    <property type="component" value="Unassembled WGS sequence"/>
</dbReference>
<dbReference type="GO" id="GO:0045499">
    <property type="term" value="F:chemorepellent activity"/>
    <property type="evidence" value="ECO:0007669"/>
    <property type="project" value="TreeGrafter"/>
</dbReference>
<dbReference type="PROSITE" id="PS51004">
    <property type="entry name" value="SEMA"/>
    <property type="match status" value="1"/>
</dbReference>
<dbReference type="GO" id="GO:0071526">
    <property type="term" value="P:semaphorin-plexin signaling pathway"/>
    <property type="evidence" value="ECO:0007669"/>
    <property type="project" value="TreeGrafter"/>
</dbReference>
<dbReference type="InterPro" id="IPR027231">
    <property type="entry name" value="Semaphorin"/>
</dbReference>
<comment type="caution">
    <text evidence="5">The sequence shown here is derived from an EMBL/GenBank/DDBJ whole genome shotgun (WGS) entry which is preliminary data.</text>
</comment>
<evidence type="ECO:0000313" key="6">
    <source>
        <dbReference type="Proteomes" id="UP000824540"/>
    </source>
</evidence>
<feature type="region of interest" description="Disordered" evidence="3">
    <location>
        <begin position="378"/>
        <end position="398"/>
    </location>
</feature>
<evidence type="ECO:0000259" key="4">
    <source>
        <dbReference type="PROSITE" id="PS51004"/>
    </source>
</evidence>
<dbReference type="GO" id="GO:0001755">
    <property type="term" value="P:neural crest cell migration"/>
    <property type="evidence" value="ECO:0007669"/>
    <property type="project" value="TreeGrafter"/>
</dbReference>
<accession>A0A8T2MT43</accession>
<dbReference type="InterPro" id="IPR015943">
    <property type="entry name" value="WD40/YVTN_repeat-like_dom_sf"/>
</dbReference>
<feature type="non-terminal residue" evidence="5">
    <location>
        <position position="398"/>
    </location>
</feature>
<dbReference type="InterPro" id="IPR001627">
    <property type="entry name" value="Semap_dom"/>
</dbReference>
<reference evidence="5" key="1">
    <citation type="thesis" date="2021" institute="BYU ScholarsArchive" country="Provo, UT, USA">
        <title>Applications of and Algorithms for Genome Assembly and Genomic Analyses with an Emphasis on Marine Teleosts.</title>
        <authorList>
            <person name="Pickett B.D."/>
        </authorList>
    </citation>
    <scope>NUCLEOTIDE SEQUENCE</scope>
    <source>
        <strain evidence="5">HI-2016</strain>
    </source>
</reference>
<dbReference type="OrthoDB" id="9988752at2759"/>
<feature type="compositionally biased region" description="Basic and acidic residues" evidence="3">
    <location>
        <begin position="387"/>
        <end position="398"/>
    </location>
</feature>
<dbReference type="SUPFAM" id="SSF101912">
    <property type="entry name" value="Sema domain"/>
    <property type="match status" value="1"/>
</dbReference>
<comment type="caution">
    <text evidence="2">Lacks conserved residue(s) required for the propagation of feature annotation.</text>
</comment>
<dbReference type="GO" id="GO:0005615">
    <property type="term" value="C:extracellular space"/>
    <property type="evidence" value="ECO:0007669"/>
    <property type="project" value="TreeGrafter"/>
</dbReference>
<dbReference type="Gene3D" id="2.130.10.10">
    <property type="entry name" value="YVTN repeat-like/Quinoprotein amine dehydrogenase"/>
    <property type="match status" value="1"/>
</dbReference>
<sequence length="398" mass="43813">DGNIKLTRTRTPPPVSPYLSLRCETGAVERQMSEQRLQSCIHLSLMHRDGLCRWKATDRKQTFGSRMTSPSASSPLDRTFSSISRSLEDGRALRSAQHVSTGLICKPSWSSKAKPLWQTPARSCSGVSELSCFCNAQLPSFTPSGPRARLFSSICPPPGSTPPHLLGSTVLPPLSRAVPPSPGWYPDCLCPAGPSERGLMGTIRAVPPPPTELWDLNRTEVFHGPPGGLHPSTLLLDEAQDRLTATQVEECLMKGREKSECANYIKVLQRYNRTHLLACGTGAFDPVCAYIGAGRWSEDAVFKMEADHIESGRGRCPFDPHSSCVSSLSRGELFVGLYTDYWENDAALVRLGNHSYTRTERDDRRLLNEPEFVGSAVIPDNGDPDDDKIMTREGRGCW</sequence>
<dbReference type="EMBL" id="JAFBMS010000631">
    <property type="protein sequence ID" value="KAG9330380.1"/>
    <property type="molecule type" value="Genomic_DNA"/>
</dbReference>
<protein>
    <recommendedName>
        <fullName evidence="4">Sema domain-containing protein</fullName>
    </recommendedName>
</protein>
<dbReference type="InterPro" id="IPR036352">
    <property type="entry name" value="Semap_dom_sf"/>
</dbReference>
<dbReference type="PANTHER" id="PTHR11036">
    <property type="entry name" value="SEMAPHORIN"/>
    <property type="match status" value="1"/>
</dbReference>
<evidence type="ECO:0000313" key="5">
    <source>
        <dbReference type="EMBL" id="KAG9330380.1"/>
    </source>
</evidence>
<dbReference type="GO" id="GO:0007411">
    <property type="term" value="P:axon guidance"/>
    <property type="evidence" value="ECO:0007669"/>
    <property type="project" value="TreeGrafter"/>
</dbReference>
<feature type="domain" description="Sema" evidence="4">
    <location>
        <begin position="163"/>
        <end position="398"/>
    </location>
</feature>
<gene>
    <name evidence="5" type="ORF">JZ751_025562</name>
</gene>
<dbReference type="GO" id="GO:0005886">
    <property type="term" value="C:plasma membrane"/>
    <property type="evidence" value="ECO:0007669"/>
    <property type="project" value="TreeGrafter"/>
</dbReference>
<dbReference type="AlphaFoldDB" id="A0A8T2MT43"/>
<proteinExistence type="predicted"/>
<keyword evidence="6" id="KW-1185">Reference proteome</keyword>
<evidence type="ECO:0000256" key="3">
    <source>
        <dbReference type="SAM" id="MobiDB-lite"/>
    </source>
</evidence>
<name>A0A8T2MT43_9TELE</name>
<keyword evidence="1" id="KW-0325">Glycoprotein</keyword>
<dbReference type="GO" id="GO:0030215">
    <property type="term" value="F:semaphorin receptor binding"/>
    <property type="evidence" value="ECO:0007669"/>
    <property type="project" value="InterPro"/>
</dbReference>
<evidence type="ECO:0000256" key="2">
    <source>
        <dbReference type="PROSITE-ProRule" id="PRU00352"/>
    </source>
</evidence>